<keyword evidence="2" id="KW-1185">Reference proteome</keyword>
<dbReference type="EMBL" id="BGZK01001448">
    <property type="protein sequence ID" value="GBP80149.1"/>
    <property type="molecule type" value="Genomic_DNA"/>
</dbReference>
<protein>
    <submittedName>
        <fullName evidence="1">Uncharacterized protein</fullName>
    </submittedName>
</protein>
<organism evidence="1 2">
    <name type="scientific">Eumeta variegata</name>
    <name type="common">Bagworm moth</name>
    <name type="synonym">Eumeta japonica</name>
    <dbReference type="NCBI Taxonomy" id="151549"/>
    <lineage>
        <taxon>Eukaryota</taxon>
        <taxon>Metazoa</taxon>
        <taxon>Ecdysozoa</taxon>
        <taxon>Arthropoda</taxon>
        <taxon>Hexapoda</taxon>
        <taxon>Insecta</taxon>
        <taxon>Pterygota</taxon>
        <taxon>Neoptera</taxon>
        <taxon>Endopterygota</taxon>
        <taxon>Lepidoptera</taxon>
        <taxon>Glossata</taxon>
        <taxon>Ditrysia</taxon>
        <taxon>Tineoidea</taxon>
        <taxon>Psychidae</taxon>
        <taxon>Oiketicinae</taxon>
        <taxon>Eumeta</taxon>
    </lineage>
</organism>
<evidence type="ECO:0000313" key="2">
    <source>
        <dbReference type="Proteomes" id="UP000299102"/>
    </source>
</evidence>
<dbReference type="Proteomes" id="UP000299102">
    <property type="component" value="Unassembled WGS sequence"/>
</dbReference>
<comment type="caution">
    <text evidence="1">The sequence shown here is derived from an EMBL/GenBank/DDBJ whole genome shotgun (WGS) entry which is preliminary data.</text>
</comment>
<sequence>MFVEVLKRTCQSADSREIGDGRRDPRQNDLRTSMNLELELVQCELAIAKNVILTGYLRPEPMAYLTCSQKHRIPTSSLPQSDFVECRGQYNPGRRHFVTCFSSSSWIPKSFQY</sequence>
<dbReference type="AlphaFoldDB" id="A0A4C1YZV7"/>
<reference evidence="1 2" key="1">
    <citation type="journal article" date="2019" name="Commun. Biol.">
        <title>The bagworm genome reveals a unique fibroin gene that provides high tensile strength.</title>
        <authorList>
            <person name="Kono N."/>
            <person name="Nakamura H."/>
            <person name="Ohtoshi R."/>
            <person name="Tomita M."/>
            <person name="Numata K."/>
            <person name="Arakawa K."/>
        </authorList>
    </citation>
    <scope>NUCLEOTIDE SEQUENCE [LARGE SCALE GENOMIC DNA]</scope>
</reference>
<proteinExistence type="predicted"/>
<name>A0A4C1YZV7_EUMVA</name>
<accession>A0A4C1YZV7</accession>
<gene>
    <name evidence="1" type="ORF">EVAR_54429_1</name>
</gene>
<evidence type="ECO:0000313" key="1">
    <source>
        <dbReference type="EMBL" id="GBP80149.1"/>
    </source>
</evidence>